<organism evidence="1 2">
    <name type="scientific">Helicobacter mastomyrinus</name>
    <dbReference type="NCBI Taxonomy" id="287948"/>
    <lineage>
        <taxon>Bacteria</taxon>
        <taxon>Pseudomonadati</taxon>
        <taxon>Campylobacterota</taxon>
        <taxon>Epsilonproteobacteria</taxon>
        <taxon>Campylobacterales</taxon>
        <taxon>Helicobacteraceae</taxon>
        <taxon>Helicobacter</taxon>
    </lineage>
</organism>
<dbReference type="Proteomes" id="UP001434737">
    <property type="component" value="Chromosome"/>
</dbReference>
<evidence type="ECO:0000313" key="1">
    <source>
        <dbReference type="EMBL" id="XAM18362.1"/>
    </source>
</evidence>
<keyword evidence="2" id="KW-1185">Reference proteome</keyword>
<accession>A0ABZ3F8A7</accession>
<sequence length="59" mass="7028">MNKNRIPLNQILYGHPGTGKTYHTINKALEILREFKLIDSIPNDRAEQKKLFDEYKEKR</sequence>
<dbReference type="RefSeq" id="WP_343353766.1">
    <property type="nucleotide sequence ID" value="NZ_CP145316.1"/>
</dbReference>
<proteinExistence type="predicted"/>
<evidence type="ECO:0000313" key="2">
    <source>
        <dbReference type="Proteomes" id="UP001434737"/>
    </source>
</evidence>
<gene>
    <name evidence="1" type="ORF">V3I05_01375</name>
</gene>
<dbReference type="EMBL" id="CP145316">
    <property type="protein sequence ID" value="XAM18362.1"/>
    <property type="molecule type" value="Genomic_DNA"/>
</dbReference>
<name>A0ABZ3F8A7_9HELI</name>
<protein>
    <submittedName>
        <fullName evidence="1">Uncharacterized protein</fullName>
    </submittedName>
</protein>
<reference evidence="1 2" key="1">
    <citation type="submission" date="2024-02" db="EMBL/GenBank/DDBJ databases">
        <title>Genome and pathogenicity analysis of Helicobacter mastomyrinus isolated from mice.</title>
        <authorList>
            <person name="Zhu L."/>
        </authorList>
    </citation>
    <scope>NUCLEOTIDE SEQUENCE [LARGE SCALE GENOMIC DNA]</scope>
    <source>
        <strain evidence="1 2">Hm-17</strain>
    </source>
</reference>